<name>A0A1G7YWL1_9ACTN</name>
<keyword evidence="1" id="KW-1133">Transmembrane helix</keyword>
<dbReference type="EMBL" id="FNCF01000007">
    <property type="protein sequence ID" value="SDH00861.1"/>
    <property type="molecule type" value="Genomic_DNA"/>
</dbReference>
<accession>A0A1G7YWL1</accession>
<sequence>MLGMGGTNGEQGRRRQRLVAGVIVLAMVLAAGAVLFSMLLG</sequence>
<organism evidence="2 3">
    <name type="scientific">Klenkia brasiliensis</name>
    <dbReference type="NCBI Taxonomy" id="333142"/>
    <lineage>
        <taxon>Bacteria</taxon>
        <taxon>Bacillati</taxon>
        <taxon>Actinomycetota</taxon>
        <taxon>Actinomycetes</taxon>
        <taxon>Geodermatophilales</taxon>
        <taxon>Geodermatophilaceae</taxon>
        <taxon>Klenkia</taxon>
    </lineage>
</organism>
<keyword evidence="1" id="KW-0472">Membrane</keyword>
<dbReference type="RefSeq" id="WP_278247019.1">
    <property type="nucleotide sequence ID" value="NZ_FNCF01000007.1"/>
</dbReference>
<gene>
    <name evidence="2" type="ORF">SAMN05660324_4118</name>
</gene>
<dbReference type="Proteomes" id="UP000198863">
    <property type="component" value="Unassembled WGS sequence"/>
</dbReference>
<proteinExistence type="predicted"/>
<evidence type="ECO:0000313" key="3">
    <source>
        <dbReference type="Proteomes" id="UP000198863"/>
    </source>
</evidence>
<keyword evidence="1" id="KW-0812">Transmembrane</keyword>
<feature type="transmembrane region" description="Helical" evidence="1">
    <location>
        <begin position="18"/>
        <end position="40"/>
    </location>
</feature>
<keyword evidence="3" id="KW-1185">Reference proteome</keyword>
<protein>
    <submittedName>
        <fullName evidence="2">Uncharacterized protein</fullName>
    </submittedName>
</protein>
<evidence type="ECO:0000313" key="2">
    <source>
        <dbReference type="EMBL" id="SDH00861.1"/>
    </source>
</evidence>
<evidence type="ECO:0000256" key="1">
    <source>
        <dbReference type="SAM" id="Phobius"/>
    </source>
</evidence>
<reference evidence="3" key="1">
    <citation type="submission" date="2016-10" db="EMBL/GenBank/DDBJ databases">
        <authorList>
            <person name="Varghese N."/>
            <person name="Submissions S."/>
        </authorList>
    </citation>
    <scope>NUCLEOTIDE SEQUENCE [LARGE SCALE GENOMIC DNA]</scope>
    <source>
        <strain evidence="3">DSM 44526</strain>
    </source>
</reference>
<dbReference type="AlphaFoldDB" id="A0A1G7YWL1"/>